<keyword evidence="7" id="KW-0804">Transcription</keyword>
<dbReference type="GO" id="GO:0005634">
    <property type="term" value="C:nucleus"/>
    <property type="evidence" value="ECO:0000318"/>
    <property type="project" value="GO_Central"/>
</dbReference>
<sequence>MELSQEEAAQSLLVLSPAQPAALLPPPSTHRLKSEVWQFFKRLAPELAECLVCDESKKKHIKLAKKSTSGMIAHLKAFHKEEYVMACDQKNHNGRRARQCAAIMIENPSTPPNLFRSESFLALFPEVEWHNFPNESVMTKIVLPEMVTEIASKNRAELSGVPVTLIVDTWTSHPLSIRGGRREPVTLTLILAYFINHLWEMEGRLIAVKQSWEEPRPETIRAMLDQTILDEQLDVVAVVCGGTRNLRKAVEGLGFRHPHCTNHHLSLAVSRGLAGWEEGASLLHRLRDFAKSLNDPVNEAFRNEYFTICLTHTLRPITLPCPPSTRWGGDIRLIESALQQMPAINETLIVTDQQPFSSDDVASLISAATVLKPFGKLGLELSQEGRLLSESFFVLRKLQKHLETCSTTSSLAASILPHFTSLTPHFFSSSSTLSSVFFDPSAVFHFKSEANWRNVASTFFPNQPSLSSSSTFSSPSVHSSLSSRRAALYGDDNEPPMKMVKQESSSGNELLDAEVLLYLEQTLNGVDVTLEALDYWKTYHDKFPKLSIIARRYLSTPPTSIDAEKVLSAAGLLFRKTLSNLLSNGNIEEICMLRLVKQGSLRALSHSRDRVIISPSTTVESLLRPHATPVAEEVEEVPEPEEERDWSWDEENSSTNGDAPHSGPLFASSDKEVKQELPDSVMPSPV</sequence>
<dbReference type="GO" id="GO:0009791">
    <property type="term" value="P:post-embryonic development"/>
    <property type="evidence" value="ECO:0007669"/>
    <property type="project" value="UniProtKB-ARBA"/>
</dbReference>
<accession>A0A2A6BGA6</accession>
<name>A0A2A6BGA6_PRIPA</name>
<dbReference type="SUPFAM" id="SSF53098">
    <property type="entry name" value="Ribonuclease H-like"/>
    <property type="match status" value="1"/>
</dbReference>
<keyword evidence="6" id="KW-0238">DNA-binding</keyword>
<keyword evidence="4" id="KW-0862">Zinc</keyword>
<dbReference type="Pfam" id="PF02892">
    <property type="entry name" value="zf-BED"/>
    <property type="match status" value="1"/>
</dbReference>
<dbReference type="PANTHER" id="PTHR46481">
    <property type="entry name" value="ZINC FINGER BED DOMAIN-CONTAINING PROTEIN 4"/>
    <property type="match status" value="1"/>
</dbReference>
<evidence type="ECO:0000256" key="3">
    <source>
        <dbReference type="ARBA" id="ARBA00022771"/>
    </source>
</evidence>
<keyword evidence="2" id="KW-0479">Metal-binding</keyword>
<dbReference type="InterPro" id="IPR012337">
    <property type="entry name" value="RNaseH-like_sf"/>
</dbReference>
<evidence type="ECO:0000256" key="5">
    <source>
        <dbReference type="ARBA" id="ARBA00023015"/>
    </source>
</evidence>
<evidence type="ECO:0000256" key="1">
    <source>
        <dbReference type="ARBA" id="ARBA00004123"/>
    </source>
</evidence>
<dbReference type="InterPro" id="IPR052035">
    <property type="entry name" value="ZnF_BED_domain_contain"/>
</dbReference>
<feature type="region of interest" description="Disordered" evidence="9">
    <location>
        <begin position="626"/>
        <end position="686"/>
    </location>
</feature>
<dbReference type="SUPFAM" id="SSF57667">
    <property type="entry name" value="beta-beta-alpha zinc fingers"/>
    <property type="match status" value="1"/>
</dbReference>
<gene>
    <name evidence="10" type="primary">WBGene00111959</name>
</gene>
<dbReference type="GO" id="GO:0008270">
    <property type="term" value="F:zinc ion binding"/>
    <property type="evidence" value="ECO:0007669"/>
    <property type="project" value="UniProtKB-KW"/>
</dbReference>
<keyword evidence="11" id="KW-1185">Reference proteome</keyword>
<keyword evidence="5" id="KW-0805">Transcription regulation</keyword>
<reference evidence="11" key="1">
    <citation type="journal article" date="2008" name="Nat. Genet.">
        <title>The Pristionchus pacificus genome provides a unique perspective on nematode lifestyle and parasitism.</title>
        <authorList>
            <person name="Dieterich C."/>
            <person name="Clifton S.W."/>
            <person name="Schuster L.N."/>
            <person name="Chinwalla A."/>
            <person name="Delehaunty K."/>
            <person name="Dinkelacker I."/>
            <person name="Fulton L."/>
            <person name="Fulton R."/>
            <person name="Godfrey J."/>
            <person name="Minx P."/>
            <person name="Mitreva M."/>
            <person name="Roeseler W."/>
            <person name="Tian H."/>
            <person name="Witte H."/>
            <person name="Yang S.P."/>
            <person name="Wilson R.K."/>
            <person name="Sommer R.J."/>
        </authorList>
    </citation>
    <scope>NUCLEOTIDE SEQUENCE [LARGE SCALE GENOMIC DNA]</scope>
    <source>
        <strain evidence="11">PS312</strain>
    </source>
</reference>
<dbReference type="EnsemblMetazoa" id="PPA22405.1">
    <property type="protein sequence ID" value="PPA22405.1"/>
    <property type="gene ID" value="WBGene00111959"/>
</dbReference>
<dbReference type="AlphaFoldDB" id="A0A2A6BGA6"/>
<comment type="subcellular location">
    <subcellularLocation>
        <location evidence="1">Nucleus</location>
    </subcellularLocation>
</comment>
<feature type="compositionally biased region" description="Acidic residues" evidence="9">
    <location>
        <begin position="632"/>
        <end position="652"/>
    </location>
</feature>
<evidence type="ECO:0000313" key="10">
    <source>
        <dbReference type="EnsemblMetazoa" id="PPA22405.1"/>
    </source>
</evidence>
<dbReference type="OrthoDB" id="5865631at2759"/>
<evidence type="ECO:0000256" key="4">
    <source>
        <dbReference type="ARBA" id="ARBA00022833"/>
    </source>
</evidence>
<dbReference type="GO" id="GO:0003677">
    <property type="term" value="F:DNA binding"/>
    <property type="evidence" value="ECO:0007669"/>
    <property type="project" value="UniProtKB-KW"/>
</dbReference>
<dbReference type="InterPro" id="IPR003656">
    <property type="entry name" value="Znf_BED"/>
</dbReference>
<dbReference type="GO" id="GO:0006357">
    <property type="term" value="P:regulation of transcription by RNA polymerase II"/>
    <property type="evidence" value="ECO:0000318"/>
    <property type="project" value="GO_Central"/>
</dbReference>
<evidence type="ECO:0000256" key="6">
    <source>
        <dbReference type="ARBA" id="ARBA00023125"/>
    </source>
</evidence>
<accession>A0A8R1UGM3</accession>
<evidence type="ECO:0000256" key="7">
    <source>
        <dbReference type="ARBA" id="ARBA00023163"/>
    </source>
</evidence>
<reference evidence="10" key="2">
    <citation type="submission" date="2022-06" db="UniProtKB">
        <authorList>
            <consortium name="EnsemblMetazoa"/>
        </authorList>
    </citation>
    <scope>IDENTIFICATION</scope>
    <source>
        <strain evidence="10">PS312</strain>
    </source>
</reference>
<evidence type="ECO:0000313" key="11">
    <source>
        <dbReference type="Proteomes" id="UP000005239"/>
    </source>
</evidence>
<protein>
    <submittedName>
        <fullName evidence="10">Uncharacterized protein</fullName>
    </submittedName>
</protein>
<dbReference type="PANTHER" id="PTHR46481:SF10">
    <property type="entry name" value="ZINC FINGER BED DOMAIN-CONTAINING PROTEIN 39"/>
    <property type="match status" value="1"/>
</dbReference>
<dbReference type="Pfam" id="PF05699">
    <property type="entry name" value="Dimer_Tnp_hAT"/>
    <property type="match status" value="1"/>
</dbReference>
<evidence type="ECO:0000256" key="9">
    <source>
        <dbReference type="SAM" id="MobiDB-lite"/>
    </source>
</evidence>
<dbReference type="SMART" id="SM00614">
    <property type="entry name" value="ZnF_BED"/>
    <property type="match status" value="1"/>
</dbReference>
<evidence type="ECO:0000256" key="8">
    <source>
        <dbReference type="ARBA" id="ARBA00023242"/>
    </source>
</evidence>
<organism evidence="10 11">
    <name type="scientific">Pristionchus pacificus</name>
    <name type="common">Parasitic nematode worm</name>
    <dbReference type="NCBI Taxonomy" id="54126"/>
    <lineage>
        <taxon>Eukaryota</taxon>
        <taxon>Metazoa</taxon>
        <taxon>Ecdysozoa</taxon>
        <taxon>Nematoda</taxon>
        <taxon>Chromadorea</taxon>
        <taxon>Rhabditida</taxon>
        <taxon>Rhabditina</taxon>
        <taxon>Diplogasteromorpha</taxon>
        <taxon>Diplogasteroidea</taxon>
        <taxon>Neodiplogasteridae</taxon>
        <taxon>Pristionchus</taxon>
    </lineage>
</organism>
<dbReference type="InterPro" id="IPR036236">
    <property type="entry name" value="Znf_C2H2_sf"/>
</dbReference>
<dbReference type="Proteomes" id="UP000005239">
    <property type="component" value="Unassembled WGS sequence"/>
</dbReference>
<keyword evidence="3" id="KW-0863">Zinc-finger</keyword>
<dbReference type="GO" id="GO:0046983">
    <property type="term" value="F:protein dimerization activity"/>
    <property type="evidence" value="ECO:0007669"/>
    <property type="project" value="InterPro"/>
</dbReference>
<evidence type="ECO:0000256" key="2">
    <source>
        <dbReference type="ARBA" id="ARBA00022723"/>
    </source>
</evidence>
<dbReference type="InterPro" id="IPR008906">
    <property type="entry name" value="HATC_C_dom"/>
</dbReference>
<keyword evidence="8" id="KW-0539">Nucleus</keyword>
<proteinExistence type="predicted"/>